<sequence length="380" mass="42659">MSTPGELVNALGDATRVPKTEDSNYNDPSEFNHDLDTDQKPDIHHDEPSAPQEDEDMEDLFGDDKPAEEVIHHEGAITPASSEHVDGISSPERKRREALEYEEDDEPDPIVEEEVLEASAQIPNIPVPRSTDGNHWVIRIPNFIKVDSKPFHPDTYIGPEQEEDAAHPAESSREKDMTIKLRVENAVRWRWVKDDAGQDRRQSNSRIIRWSDGTLSLKLGKELFDITQTIDTSGAVPRQTIGSNAPSSQQPPRPAAGAQDAVKAQGLTYLVAQHKRAEILQCEAMIAGYLTLRPTGMQSETHRMLVRAVGQKHSRVSRLRMAPDPTTDPEREKLELLKQASKKSRKPKTDDDGLGGGRRRRSAYARRRHGDDVWSDDDED</sequence>
<feature type="region of interest" description="Disordered" evidence="1">
    <location>
        <begin position="154"/>
        <end position="176"/>
    </location>
</feature>
<dbReference type="PANTHER" id="PTHR23146">
    <property type="entry name" value="LEO1 PROTEIN"/>
    <property type="match status" value="1"/>
</dbReference>
<evidence type="ECO:0008006" key="4">
    <source>
        <dbReference type="Google" id="ProtNLM"/>
    </source>
</evidence>
<dbReference type="Pfam" id="PF04004">
    <property type="entry name" value="Leo1"/>
    <property type="match status" value="1"/>
</dbReference>
<dbReference type="GO" id="GO:0032968">
    <property type="term" value="P:positive regulation of transcription elongation by RNA polymerase II"/>
    <property type="evidence" value="ECO:0007669"/>
    <property type="project" value="TreeGrafter"/>
</dbReference>
<organism evidence="2 3">
    <name type="scientific">Phlebiopsis gigantea (strain 11061_1 CR5-6)</name>
    <name type="common">White-rot fungus</name>
    <name type="synonym">Peniophora gigantea</name>
    <dbReference type="NCBI Taxonomy" id="745531"/>
    <lineage>
        <taxon>Eukaryota</taxon>
        <taxon>Fungi</taxon>
        <taxon>Dikarya</taxon>
        <taxon>Basidiomycota</taxon>
        <taxon>Agaricomycotina</taxon>
        <taxon>Agaricomycetes</taxon>
        <taxon>Polyporales</taxon>
        <taxon>Phanerochaetaceae</taxon>
        <taxon>Phlebiopsis</taxon>
    </lineage>
</organism>
<name>A0A0C3NU58_PHLG1</name>
<dbReference type="EMBL" id="KN840474">
    <property type="protein sequence ID" value="KIP08819.1"/>
    <property type="molecule type" value="Genomic_DNA"/>
</dbReference>
<protein>
    <recommendedName>
        <fullName evidence="4">Leo1-like protein</fullName>
    </recommendedName>
</protein>
<dbReference type="Proteomes" id="UP000053257">
    <property type="component" value="Unassembled WGS sequence"/>
</dbReference>
<feature type="compositionally biased region" description="Basic and acidic residues" evidence="1">
    <location>
        <begin position="30"/>
        <end position="48"/>
    </location>
</feature>
<proteinExistence type="predicted"/>
<feature type="compositionally biased region" description="Acidic residues" evidence="1">
    <location>
        <begin position="52"/>
        <end position="61"/>
    </location>
</feature>
<evidence type="ECO:0000313" key="3">
    <source>
        <dbReference type="Proteomes" id="UP000053257"/>
    </source>
</evidence>
<feature type="region of interest" description="Disordered" evidence="1">
    <location>
        <begin position="308"/>
        <end position="380"/>
    </location>
</feature>
<dbReference type="GO" id="GO:0016593">
    <property type="term" value="C:Cdc73/Paf1 complex"/>
    <property type="evidence" value="ECO:0007669"/>
    <property type="project" value="InterPro"/>
</dbReference>
<accession>A0A0C3NU58</accession>
<feature type="compositionally biased region" description="Basic and acidic residues" evidence="1">
    <location>
        <begin position="164"/>
        <end position="176"/>
    </location>
</feature>
<dbReference type="PANTHER" id="PTHR23146:SF0">
    <property type="entry name" value="RNA POLYMERASE-ASSOCIATED PROTEIN LEO1"/>
    <property type="match status" value="1"/>
</dbReference>
<dbReference type="HOGENOM" id="CLU_031059_0_0_1"/>
<evidence type="ECO:0000256" key="1">
    <source>
        <dbReference type="SAM" id="MobiDB-lite"/>
    </source>
</evidence>
<feature type="compositionally biased region" description="Basic residues" evidence="1">
    <location>
        <begin position="357"/>
        <end position="368"/>
    </location>
</feature>
<dbReference type="GO" id="GO:0006368">
    <property type="term" value="P:transcription elongation by RNA polymerase II"/>
    <property type="evidence" value="ECO:0007669"/>
    <property type="project" value="InterPro"/>
</dbReference>
<feature type="compositionally biased region" description="Basic and acidic residues" evidence="1">
    <location>
        <begin position="62"/>
        <end position="75"/>
    </location>
</feature>
<feature type="region of interest" description="Disordered" evidence="1">
    <location>
        <begin position="235"/>
        <end position="260"/>
    </location>
</feature>
<dbReference type="OrthoDB" id="20844at2759"/>
<dbReference type="InterPro" id="IPR007149">
    <property type="entry name" value="Leo1"/>
</dbReference>
<dbReference type="GO" id="GO:1990269">
    <property type="term" value="F:RNA polymerase II C-terminal domain phosphoserine binding"/>
    <property type="evidence" value="ECO:0007669"/>
    <property type="project" value="TreeGrafter"/>
</dbReference>
<reference evidence="2 3" key="1">
    <citation type="journal article" date="2014" name="PLoS Genet.">
        <title>Analysis of the Phlebiopsis gigantea genome, transcriptome and secretome provides insight into its pioneer colonization strategies of wood.</title>
        <authorList>
            <person name="Hori C."/>
            <person name="Ishida T."/>
            <person name="Igarashi K."/>
            <person name="Samejima M."/>
            <person name="Suzuki H."/>
            <person name="Master E."/>
            <person name="Ferreira P."/>
            <person name="Ruiz-Duenas F.J."/>
            <person name="Held B."/>
            <person name="Canessa P."/>
            <person name="Larrondo L.F."/>
            <person name="Schmoll M."/>
            <person name="Druzhinina I.S."/>
            <person name="Kubicek C.P."/>
            <person name="Gaskell J.A."/>
            <person name="Kersten P."/>
            <person name="St John F."/>
            <person name="Glasner J."/>
            <person name="Sabat G."/>
            <person name="Splinter BonDurant S."/>
            <person name="Syed K."/>
            <person name="Yadav J."/>
            <person name="Mgbeahuruike A.C."/>
            <person name="Kovalchuk A."/>
            <person name="Asiegbu F.O."/>
            <person name="Lackner G."/>
            <person name="Hoffmeister D."/>
            <person name="Rencoret J."/>
            <person name="Gutierrez A."/>
            <person name="Sun H."/>
            <person name="Lindquist E."/>
            <person name="Barry K."/>
            <person name="Riley R."/>
            <person name="Grigoriev I.V."/>
            <person name="Henrissat B."/>
            <person name="Kues U."/>
            <person name="Berka R.M."/>
            <person name="Martinez A.T."/>
            <person name="Covert S.F."/>
            <person name="Blanchette R.A."/>
            <person name="Cullen D."/>
        </authorList>
    </citation>
    <scope>NUCLEOTIDE SEQUENCE [LARGE SCALE GENOMIC DNA]</scope>
    <source>
        <strain evidence="2 3">11061_1 CR5-6</strain>
    </source>
</reference>
<evidence type="ECO:0000313" key="2">
    <source>
        <dbReference type="EMBL" id="KIP08819.1"/>
    </source>
</evidence>
<dbReference type="STRING" id="745531.A0A0C3NU58"/>
<feature type="non-terminal residue" evidence="2">
    <location>
        <position position="380"/>
    </location>
</feature>
<feature type="compositionally biased region" description="Basic and acidic residues" evidence="1">
    <location>
        <begin position="83"/>
        <end position="99"/>
    </location>
</feature>
<feature type="region of interest" description="Disordered" evidence="1">
    <location>
        <begin position="1"/>
        <end position="107"/>
    </location>
</feature>
<keyword evidence="3" id="KW-1185">Reference proteome</keyword>
<gene>
    <name evidence="2" type="ORF">PHLGIDRAFT_87695</name>
</gene>
<dbReference type="AlphaFoldDB" id="A0A0C3NU58"/>